<evidence type="ECO:0000313" key="1">
    <source>
        <dbReference type="EMBL" id="JAD31200.1"/>
    </source>
</evidence>
<name>A0A0A8Z379_ARUDO</name>
<proteinExistence type="predicted"/>
<reference evidence="1" key="1">
    <citation type="submission" date="2014-09" db="EMBL/GenBank/DDBJ databases">
        <authorList>
            <person name="Magalhaes I.L.F."/>
            <person name="Oliveira U."/>
            <person name="Santos F.R."/>
            <person name="Vidigal T.H.D.A."/>
            <person name="Brescovit A.D."/>
            <person name="Santos A.J."/>
        </authorList>
    </citation>
    <scope>NUCLEOTIDE SEQUENCE</scope>
    <source>
        <tissue evidence="1">Shoot tissue taken approximately 20 cm above the soil surface</tissue>
    </source>
</reference>
<organism evidence="1">
    <name type="scientific">Arundo donax</name>
    <name type="common">Giant reed</name>
    <name type="synonym">Donax arundinaceus</name>
    <dbReference type="NCBI Taxonomy" id="35708"/>
    <lineage>
        <taxon>Eukaryota</taxon>
        <taxon>Viridiplantae</taxon>
        <taxon>Streptophyta</taxon>
        <taxon>Embryophyta</taxon>
        <taxon>Tracheophyta</taxon>
        <taxon>Spermatophyta</taxon>
        <taxon>Magnoliopsida</taxon>
        <taxon>Liliopsida</taxon>
        <taxon>Poales</taxon>
        <taxon>Poaceae</taxon>
        <taxon>PACMAD clade</taxon>
        <taxon>Arundinoideae</taxon>
        <taxon>Arundineae</taxon>
        <taxon>Arundo</taxon>
    </lineage>
</organism>
<sequence length="14" mass="1617">MTRMTSSRRSSFLG</sequence>
<protein>
    <submittedName>
        <fullName evidence="1">Uncharacterized protein</fullName>
    </submittedName>
</protein>
<accession>A0A0A8Z379</accession>
<reference evidence="1" key="2">
    <citation type="journal article" date="2015" name="Data Brief">
        <title>Shoot transcriptome of the giant reed, Arundo donax.</title>
        <authorList>
            <person name="Barrero R.A."/>
            <person name="Guerrero F.D."/>
            <person name="Moolhuijzen P."/>
            <person name="Goolsby J.A."/>
            <person name="Tidwell J."/>
            <person name="Bellgard S.E."/>
            <person name="Bellgard M.I."/>
        </authorList>
    </citation>
    <scope>NUCLEOTIDE SEQUENCE</scope>
    <source>
        <tissue evidence="1">Shoot tissue taken approximately 20 cm above the soil surface</tissue>
    </source>
</reference>
<dbReference type="EMBL" id="GBRH01266695">
    <property type="protein sequence ID" value="JAD31200.1"/>
    <property type="molecule type" value="Transcribed_RNA"/>
</dbReference>